<dbReference type="InterPro" id="IPR050168">
    <property type="entry name" value="AAA_ATPase_domain"/>
</dbReference>
<dbReference type="Proteomes" id="UP001162156">
    <property type="component" value="Unassembled WGS sequence"/>
</dbReference>
<dbReference type="SUPFAM" id="SSF54585">
    <property type="entry name" value="Cdc48 domain 2-like"/>
    <property type="match status" value="1"/>
</dbReference>
<dbReference type="Pfam" id="PF00004">
    <property type="entry name" value="AAA"/>
    <property type="match status" value="2"/>
</dbReference>
<keyword evidence="11" id="KW-1185">Reference proteome</keyword>
<dbReference type="GO" id="GO:0005829">
    <property type="term" value="C:cytosol"/>
    <property type="evidence" value="ECO:0007669"/>
    <property type="project" value="TreeGrafter"/>
</dbReference>
<keyword evidence="3" id="KW-0547">Nucleotide-binding</keyword>
<evidence type="ECO:0000313" key="11">
    <source>
        <dbReference type="Proteomes" id="UP001162156"/>
    </source>
</evidence>
<dbReference type="FunFam" id="3.40.50.300:FF:000149">
    <property type="entry name" value="Nuclear valosin-containing protein-like"/>
    <property type="match status" value="1"/>
</dbReference>
<evidence type="ECO:0000256" key="8">
    <source>
        <dbReference type="ARBA" id="ARBA00034532"/>
    </source>
</evidence>
<evidence type="ECO:0000256" key="1">
    <source>
        <dbReference type="ARBA" id="ARBA00004370"/>
    </source>
</evidence>
<dbReference type="InterPro" id="IPR003959">
    <property type="entry name" value="ATPase_AAA_core"/>
</dbReference>
<dbReference type="PANTHER" id="PTHR23077">
    <property type="entry name" value="AAA-FAMILY ATPASE"/>
    <property type="match status" value="1"/>
</dbReference>
<dbReference type="PROSITE" id="PS00674">
    <property type="entry name" value="AAA"/>
    <property type="match status" value="1"/>
</dbReference>
<dbReference type="Gene3D" id="1.10.8.60">
    <property type="match status" value="1"/>
</dbReference>
<dbReference type="GO" id="GO:0016887">
    <property type="term" value="F:ATP hydrolysis activity"/>
    <property type="evidence" value="ECO:0007669"/>
    <property type="project" value="InterPro"/>
</dbReference>
<dbReference type="InterPro" id="IPR015342">
    <property type="entry name" value="PEX1-N_C-lobe"/>
</dbReference>
<evidence type="ECO:0000256" key="2">
    <source>
        <dbReference type="ARBA" id="ARBA00006914"/>
    </source>
</evidence>
<comment type="similarity">
    <text evidence="2">Belongs to the AAA ATPase family.</text>
</comment>
<dbReference type="Gene3D" id="3.40.50.300">
    <property type="entry name" value="P-loop containing nucleotide triphosphate hydrolases"/>
    <property type="match status" value="2"/>
</dbReference>
<dbReference type="GO" id="GO:0016558">
    <property type="term" value="P:protein import into peroxisome matrix"/>
    <property type="evidence" value="ECO:0007669"/>
    <property type="project" value="TreeGrafter"/>
</dbReference>
<dbReference type="Gene3D" id="3.10.330.10">
    <property type="match status" value="1"/>
</dbReference>
<accession>A0AAV8YLI2</accession>
<dbReference type="Pfam" id="PF09262">
    <property type="entry name" value="PEX-1N"/>
    <property type="match status" value="1"/>
</dbReference>
<comment type="subcellular location">
    <subcellularLocation>
        <location evidence="1">Membrane</location>
    </subcellularLocation>
</comment>
<dbReference type="InterPro" id="IPR027417">
    <property type="entry name" value="P-loop_NTPase"/>
</dbReference>
<evidence type="ECO:0000256" key="4">
    <source>
        <dbReference type="ARBA" id="ARBA00022801"/>
    </source>
</evidence>
<protein>
    <recommendedName>
        <fullName evidence="8">Peroxisomal ATPase PEX1</fullName>
    </recommendedName>
    <alternativeName>
        <fullName evidence="7">Peroxin-1</fullName>
    </alternativeName>
</protein>
<dbReference type="SMART" id="SM00382">
    <property type="entry name" value="AAA"/>
    <property type="match status" value="2"/>
</dbReference>
<evidence type="ECO:0000313" key="10">
    <source>
        <dbReference type="EMBL" id="KAJ8952106.1"/>
    </source>
</evidence>
<keyword evidence="5" id="KW-0067">ATP-binding</keyword>
<dbReference type="GO" id="GO:0005524">
    <property type="term" value="F:ATP binding"/>
    <property type="evidence" value="ECO:0007669"/>
    <property type="project" value="UniProtKB-KW"/>
</dbReference>
<evidence type="ECO:0000256" key="5">
    <source>
        <dbReference type="ARBA" id="ARBA00022840"/>
    </source>
</evidence>
<reference evidence="10" key="1">
    <citation type="journal article" date="2023" name="Insect Mol. Biol.">
        <title>Genome sequencing provides insights into the evolution of gene families encoding plant cell wall-degrading enzymes in longhorned beetles.</title>
        <authorList>
            <person name="Shin N.R."/>
            <person name="Okamura Y."/>
            <person name="Kirsch R."/>
            <person name="Pauchet Y."/>
        </authorList>
    </citation>
    <scope>NUCLEOTIDE SEQUENCE</scope>
    <source>
        <strain evidence="10">RBIC_L_NR</strain>
    </source>
</reference>
<dbReference type="EMBL" id="JANEYF010002048">
    <property type="protein sequence ID" value="KAJ8952106.1"/>
    <property type="molecule type" value="Genomic_DNA"/>
</dbReference>
<proteinExistence type="inferred from homology"/>
<evidence type="ECO:0000256" key="7">
    <source>
        <dbReference type="ARBA" id="ARBA00032509"/>
    </source>
</evidence>
<feature type="domain" description="AAA+ ATPase" evidence="9">
    <location>
        <begin position="596"/>
        <end position="732"/>
    </location>
</feature>
<dbReference type="InterPro" id="IPR003593">
    <property type="entry name" value="AAA+_ATPase"/>
</dbReference>
<evidence type="ECO:0000256" key="6">
    <source>
        <dbReference type="ARBA" id="ARBA00023136"/>
    </source>
</evidence>
<comment type="caution">
    <text evidence="10">The sequence shown here is derived from an EMBL/GenBank/DDBJ whole genome shotgun (WGS) entry which is preliminary data.</text>
</comment>
<dbReference type="CDD" id="cd00009">
    <property type="entry name" value="AAA"/>
    <property type="match status" value="1"/>
</dbReference>
<dbReference type="GO" id="GO:0005778">
    <property type="term" value="C:peroxisomal membrane"/>
    <property type="evidence" value="ECO:0007669"/>
    <property type="project" value="TreeGrafter"/>
</dbReference>
<dbReference type="InterPro" id="IPR003960">
    <property type="entry name" value="ATPase_AAA_CS"/>
</dbReference>
<dbReference type="PANTHER" id="PTHR23077:SF12">
    <property type="entry name" value="PEROXISOMAL ATPASE PEX1"/>
    <property type="match status" value="1"/>
</dbReference>
<keyword evidence="4" id="KW-0378">Hydrolase</keyword>
<keyword evidence="6" id="KW-0472">Membrane</keyword>
<name>A0AAV8YLI2_9CUCU</name>
<feature type="domain" description="AAA+ ATPase" evidence="9">
    <location>
        <begin position="331"/>
        <end position="466"/>
    </location>
</feature>
<dbReference type="SUPFAM" id="SSF52540">
    <property type="entry name" value="P-loop containing nucleoside triphosphate hydrolases"/>
    <property type="match status" value="2"/>
</dbReference>
<gene>
    <name evidence="10" type="ORF">NQ314_007599</name>
</gene>
<dbReference type="AlphaFoldDB" id="A0AAV8YLI2"/>
<sequence length="738" mass="83207">MEDVQNIRDDKNALGIQENELVTLSEIPQLPTVDNITIFPLNTEDYDVLEILAENVQSTLLDQIRVVNNGQKIVVWVGNINVVVYLENVKPVSPGIIDFLTEVVIKPHTDIKEEKALISKAKTEAYGNSIFDMEKIKSLPNFFSDLTESKNSMQKYFSDKEHVIFRLVPLMELPFGFDLNLGENLFINNVIFKKFDCQLGGRVVLTHIDETPFVNEINIYTKKNYLLNVEEKFKAYLVKNSEDVLVMNPDVVIDIGDNIKCSLKFSPVEAKFCIVDDNLVRNCKYVIHEEVIVSKENCRKISISDKFAENVSNYASIINQVTSSFSVREDVWENSIITGKPGTGKSTLLKIIAEKLISYPNFIYTKIINCKKIKGKTVDSLFKLFSTEFSQLILSQPSVLILDDLHILCESVKGDEIAPNAIYSNRVGEMLHNFLKTFLKFNKIGICATVESISKLNRNIYCSRGSHLFKNLYSINDFTKEDRLQLLHYFFVKYNLVDVKFDDLSIKTEGFVVQDIVDFHNKTVFEAYKDQSDEDVIKINIDHFEKALKNTCVLSLQNVQLHSSGNKDFSDIGGLHEVKNILVESLLWPAQAPLRLQSGLLLYGPPGTGKTLLAAAAAKQCGLRLISIKGPELLSKFIGASEQAVRDVFQKAQSARPCILFFDEFDSLAPRRGHDNTGVTDRVVNQLLTQLDGVESLSGVCVLAATSRPDLLDPALLRPGRLDRQILCPLPDKVRKVF</sequence>
<organism evidence="10 11">
    <name type="scientific">Rhamnusium bicolor</name>
    <dbReference type="NCBI Taxonomy" id="1586634"/>
    <lineage>
        <taxon>Eukaryota</taxon>
        <taxon>Metazoa</taxon>
        <taxon>Ecdysozoa</taxon>
        <taxon>Arthropoda</taxon>
        <taxon>Hexapoda</taxon>
        <taxon>Insecta</taxon>
        <taxon>Pterygota</taxon>
        <taxon>Neoptera</taxon>
        <taxon>Endopterygota</taxon>
        <taxon>Coleoptera</taxon>
        <taxon>Polyphaga</taxon>
        <taxon>Cucujiformia</taxon>
        <taxon>Chrysomeloidea</taxon>
        <taxon>Cerambycidae</taxon>
        <taxon>Lepturinae</taxon>
        <taxon>Rhagiini</taxon>
        <taxon>Rhamnusium</taxon>
    </lineage>
</organism>
<evidence type="ECO:0000256" key="3">
    <source>
        <dbReference type="ARBA" id="ARBA00022741"/>
    </source>
</evidence>
<dbReference type="InterPro" id="IPR029067">
    <property type="entry name" value="CDC48_domain_2-like_sf"/>
</dbReference>
<evidence type="ECO:0000259" key="9">
    <source>
        <dbReference type="SMART" id="SM00382"/>
    </source>
</evidence>